<feature type="domain" description="C-type lectin" evidence="1">
    <location>
        <begin position="1"/>
        <end position="71"/>
    </location>
</feature>
<gene>
    <name evidence="2" type="ORF">OFLC_LOCUS5105</name>
</gene>
<name>A0A183HC93_9BILA</name>
<dbReference type="SUPFAM" id="SSF56436">
    <property type="entry name" value="C-type lectin-like"/>
    <property type="match status" value="1"/>
</dbReference>
<keyword evidence="3" id="KW-1185">Reference proteome</keyword>
<accession>A0A183HC93</accession>
<dbReference type="AlphaFoldDB" id="A0A183HC93"/>
<dbReference type="InterPro" id="IPR001304">
    <property type="entry name" value="C-type_lectin-like"/>
</dbReference>
<dbReference type="EMBL" id="UZAJ01004219">
    <property type="protein sequence ID" value="VDO42082.1"/>
    <property type="molecule type" value="Genomic_DNA"/>
</dbReference>
<evidence type="ECO:0000259" key="1">
    <source>
        <dbReference type="PROSITE" id="PS50041"/>
    </source>
</evidence>
<proteinExistence type="predicted"/>
<dbReference type="CDD" id="cd00037">
    <property type="entry name" value="CLECT"/>
    <property type="match status" value="1"/>
</dbReference>
<sequence length="98" mass="11614">MLNKILFAGLAGGKSFWLGLKRGKRNWYWDSSTYGFRAYFFFWRAGQPDITSNKNCAYSSYGGEWMSADCDNFRSPKMFICQSQLRNYGYAYYPYYFN</sequence>
<dbReference type="InterPro" id="IPR016186">
    <property type="entry name" value="C-type_lectin-like/link_sf"/>
</dbReference>
<dbReference type="Gene3D" id="3.10.100.10">
    <property type="entry name" value="Mannose-Binding Protein A, subunit A"/>
    <property type="match status" value="1"/>
</dbReference>
<evidence type="ECO:0000313" key="2">
    <source>
        <dbReference type="EMBL" id="VDO42082.1"/>
    </source>
</evidence>
<dbReference type="PROSITE" id="PS50041">
    <property type="entry name" value="C_TYPE_LECTIN_2"/>
    <property type="match status" value="1"/>
</dbReference>
<reference evidence="2 3" key="2">
    <citation type="submission" date="2018-11" db="EMBL/GenBank/DDBJ databases">
        <authorList>
            <consortium name="Pathogen Informatics"/>
        </authorList>
    </citation>
    <scope>NUCLEOTIDE SEQUENCE [LARGE SCALE GENOMIC DNA]</scope>
</reference>
<protein>
    <submittedName>
        <fullName evidence="4">C-type lectin domain-containing protein</fullName>
    </submittedName>
</protein>
<dbReference type="Pfam" id="PF00059">
    <property type="entry name" value="Lectin_C"/>
    <property type="match status" value="1"/>
</dbReference>
<reference evidence="4" key="1">
    <citation type="submission" date="2016-06" db="UniProtKB">
        <authorList>
            <consortium name="WormBaseParasite"/>
        </authorList>
    </citation>
    <scope>IDENTIFICATION</scope>
</reference>
<dbReference type="WBParaSite" id="OFLC_0000510401-mRNA-1">
    <property type="protein sequence ID" value="OFLC_0000510401-mRNA-1"/>
    <property type="gene ID" value="OFLC_0000510401"/>
</dbReference>
<evidence type="ECO:0000313" key="4">
    <source>
        <dbReference type="WBParaSite" id="OFLC_0000510401-mRNA-1"/>
    </source>
</evidence>
<dbReference type="InterPro" id="IPR016187">
    <property type="entry name" value="CTDL_fold"/>
</dbReference>
<dbReference type="Proteomes" id="UP000267606">
    <property type="component" value="Unassembled WGS sequence"/>
</dbReference>
<evidence type="ECO:0000313" key="3">
    <source>
        <dbReference type="Proteomes" id="UP000267606"/>
    </source>
</evidence>
<organism evidence="4">
    <name type="scientific">Onchocerca flexuosa</name>
    <dbReference type="NCBI Taxonomy" id="387005"/>
    <lineage>
        <taxon>Eukaryota</taxon>
        <taxon>Metazoa</taxon>
        <taxon>Ecdysozoa</taxon>
        <taxon>Nematoda</taxon>
        <taxon>Chromadorea</taxon>
        <taxon>Rhabditida</taxon>
        <taxon>Spirurina</taxon>
        <taxon>Spiruromorpha</taxon>
        <taxon>Filarioidea</taxon>
        <taxon>Onchocercidae</taxon>
        <taxon>Onchocerca</taxon>
    </lineage>
</organism>